<proteinExistence type="predicted"/>
<dbReference type="AlphaFoldDB" id="A0A834XHJ9"/>
<evidence type="ECO:0000313" key="2">
    <source>
        <dbReference type="EMBL" id="KAF7844535.1"/>
    </source>
</evidence>
<feature type="region of interest" description="Disordered" evidence="1">
    <location>
        <begin position="29"/>
        <end position="59"/>
    </location>
</feature>
<name>A0A834XHJ9_9FABA</name>
<reference evidence="2" key="1">
    <citation type="submission" date="2020-09" db="EMBL/GenBank/DDBJ databases">
        <title>Genome-Enabled Discovery of Anthraquinone Biosynthesis in Senna tora.</title>
        <authorList>
            <person name="Kang S.-H."/>
            <person name="Pandey R.P."/>
            <person name="Lee C.-M."/>
            <person name="Sim J.-S."/>
            <person name="Jeong J.-T."/>
            <person name="Choi B.-S."/>
            <person name="Jung M."/>
            <person name="Ginzburg D."/>
            <person name="Zhao K."/>
            <person name="Won S.Y."/>
            <person name="Oh T.-J."/>
            <person name="Yu Y."/>
            <person name="Kim N.-H."/>
            <person name="Lee O.R."/>
            <person name="Lee T.-H."/>
            <person name="Bashyal P."/>
            <person name="Kim T.-S."/>
            <person name="Lee W.-H."/>
            <person name="Kawkins C."/>
            <person name="Kim C.-K."/>
            <person name="Kim J.S."/>
            <person name="Ahn B.O."/>
            <person name="Rhee S.Y."/>
            <person name="Sohng J.K."/>
        </authorList>
    </citation>
    <scope>NUCLEOTIDE SEQUENCE</scope>
    <source>
        <tissue evidence="2">Leaf</tissue>
    </source>
</reference>
<protein>
    <submittedName>
        <fullName evidence="2">Uncharacterized protein</fullName>
    </submittedName>
</protein>
<feature type="compositionally biased region" description="Basic residues" evidence="1">
    <location>
        <begin position="29"/>
        <end position="43"/>
    </location>
</feature>
<evidence type="ECO:0000256" key="1">
    <source>
        <dbReference type="SAM" id="MobiDB-lite"/>
    </source>
</evidence>
<gene>
    <name evidence="2" type="ORF">G2W53_001440</name>
</gene>
<accession>A0A834XHJ9</accession>
<evidence type="ECO:0000313" key="3">
    <source>
        <dbReference type="Proteomes" id="UP000634136"/>
    </source>
</evidence>
<organism evidence="2 3">
    <name type="scientific">Senna tora</name>
    <dbReference type="NCBI Taxonomy" id="362788"/>
    <lineage>
        <taxon>Eukaryota</taxon>
        <taxon>Viridiplantae</taxon>
        <taxon>Streptophyta</taxon>
        <taxon>Embryophyta</taxon>
        <taxon>Tracheophyta</taxon>
        <taxon>Spermatophyta</taxon>
        <taxon>Magnoliopsida</taxon>
        <taxon>eudicotyledons</taxon>
        <taxon>Gunneridae</taxon>
        <taxon>Pentapetalae</taxon>
        <taxon>rosids</taxon>
        <taxon>fabids</taxon>
        <taxon>Fabales</taxon>
        <taxon>Fabaceae</taxon>
        <taxon>Caesalpinioideae</taxon>
        <taxon>Cassia clade</taxon>
        <taxon>Senna</taxon>
    </lineage>
</organism>
<dbReference type="Proteomes" id="UP000634136">
    <property type="component" value="Unassembled WGS sequence"/>
</dbReference>
<sequence length="92" mass="10589">MENNFDACVYGRRSQHRRHSPATTIARAQKTHLCQKKSRGTHKCRAETQSVASHSDEPLQQRWQVVDDAPLRQRWRHLTPTNHSVSGGVSQF</sequence>
<dbReference type="EMBL" id="JAAIUW010000001">
    <property type="protein sequence ID" value="KAF7844535.1"/>
    <property type="molecule type" value="Genomic_DNA"/>
</dbReference>
<comment type="caution">
    <text evidence="2">The sequence shown here is derived from an EMBL/GenBank/DDBJ whole genome shotgun (WGS) entry which is preliminary data.</text>
</comment>
<keyword evidence="3" id="KW-1185">Reference proteome</keyword>